<proteinExistence type="predicted"/>
<reference evidence="1" key="1">
    <citation type="submission" date="2014-12" db="EMBL/GenBank/DDBJ databases">
        <title>Insight into the proteome of Arion vulgaris.</title>
        <authorList>
            <person name="Aradska J."/>
            <person name="Bulat T."/>
            <person name="Smidak R."/>
            <person name="Sarate P."/>
            <person name="Gangsoo J."/>
            <person name="Sialana F."/>
            <person name="Bilban M."/>
            <person name="Lubec G."/>
        </authorList>
    </citation>
    <scope>NUCLEOTIDE SEQUENCE</scope>
    <source>
        <tissue evidence="1">Skin</tissue>
    </source>
</reference>
<dbReference type="AlphaFoldDB" id="A0A0B7AIH9"/>
<name>A0A0B7AIH9_9EUPU</name>
<evidence type="ECO:0000313" key="1">
    <source>
        <dbReference type="EMBL" id="CEK79735.1"/>
    </source>
</evidence>
<accession>A0A0B7AIH9</accession>
<dbReference type="EMBL" id="HACG01032870">
    <property type="protein sequence ID" value="CEK79735.1"/>
    <property type="molecule type" value="Transcribed_RNA"/>
</dbReference>
<organism evidence="1">
    <name type="scientific">Arion vulgaris</name>
    <dbReference type="NCBI Taxonomy" id="1028688"/>
    <lineage>
        <taxon>Eukaryota</taxon>
        <taxon>Metazoa</taxon>
        <taxon>Spiralia</taxon>
        <taxon>Lophotrochozoa</taxon>
        <taxon>Mollusca</taxon>
        <taxon>Gastropoda</taxon>
        <taxon>Heterobranchia</taxon>
        <taxon>Euthyneura</taxon>
        <taxon>Panpulmonata</taxon>
        <taxon>Eupulmonata</taxon>
        <taxon>Stylommatophora</taxon>
        <taxon>Helicina</taxon>
        <taxon>Arionoidea</taxon>
        <taxon>Arionidae</taxon>
        <taxon>Arion</taxon>
    </lineage>
</organism>
<protein>
    <submittedName>
        <fullName evidence="1">Uncharacterized protein</fullName>
    </submittedName>
</protein>
<sequence length="109" mass="12184">MIFHPMMKLNQQLKILILKHSLAESSEKNALLHLGLGRTGIKLSQNLPKCTWIEINKSATIYSFRFLPLKTPGVNADLKDRSISLDCLSTLLTDEVLQLLCDSVNAYAS</sequence>
<gene>
    <name evidence="1" type="primary">ORF117129</name>
</gene>